<gene>
    <name evidence="1" type="ORF">C8C77_12512</name>
</gene>
<evidence type="ECO:0000313" key="1">
    <source>
        <dbReference type="EMBL" id="TDW00772.1"/>
    </source>
</evidence>
<proteinExistence type="predicted"/>
<name>A0A4R7YSL9_9FIRM</name>
<reference evidence="1 2" key="1">
    <citation type="submission" date="2019-03" db="EMBL/GenBank/DDBJ databases">
        <title>Subsurface microbial communities from deep shales in Ohio and West Virginia, USA.</title>
        <authorList>
            <person name="Wrighton K."/>
        </authorList>
    </citation>
    <scope>NUCLEOTIDE SEQUENCE [LARGE SCALE GENOMIC DNA]</scope>
    <source>
        <strain evidence="1 2">MSL9.2</strain>
    </source>
</reference>
<protein>
    <submittedName>
        <fullName evidence="1">Uncharacterized protein</fullName>
    </submittedName>
</protein>
<comment type="caution">
    <text evidence="1">The sequence shown here is derived from an EMBL/GenBank/DDBJ whole genome shotgun (WGS) entry which is preliminary data.</text>
</comment>
<sequence>MNYSIPDKKKARVIVNTDAKNEVDDQDMNYIHTGKNRPIRVYENLDSHFILGDFYAKLAHFNKNRG</sequence>
<dbReference type="OrthoDB" id="2530052at2"/>
<dbReference type="Proteomes" id="UP000294697">
    <property type="component" value="Unassembled WGS sequence"/>
</dbReference>
<dbReference type="RefSeq" id="WP_111573043.1">
    <property type="nucleotide sequence ID" value="NZ_QLME01000024.1"/>
</dbReference>
<evidence type="ECO:0000313" key="2">
    <source>
        <dbReference type="Proteomes" id="UP000294697"/>
    </source>
</evidence>
<dbReference type="EMBL" id="SODA01000025">
    <property type="protein sequence ID" value="TDW00772.1"/>
    <property type="molecule type" value="Genomic_DNA"/>
</dbReference>
<accession>A0A4R7YSL9</accession>
<organism evidence="1 2">
    <name type="scientific">Halanaerobium saccharolyticum</name>
    <dbReference type="NCBI Taxonomy" id="43595"/>
    <lineage>
        <taxon>Bacteria</taxon>
        <taxon>Bacillati</taxon>
        <taxon>Bacillota</taxon>
        <taxon>Clostridia</taxon>
        <taxon>Halanaerobiales</taxon>
        <taxon>Halanaerobiaceae</taxon>
        <taxon>Halanaerobium</taxon>
    </lineage>
</organism>
<dbReference type="AlphaFoldDB" id="A0A4R7YSL9"/>